<proteinExistence type="inferred from homology"/>
<evidence type="ECO:0000256" key="7">
    <source>
        <dbReference type="HAMAP-Rule" id="MF_00902"/>
    </source>
</evidence>
<keyword evidence="4 7" id="KW-1133">Transmembrane helix</keyword>
<dbReference type="PANTHER" id="PTHR30371:SF0">
    <property type="entry name" value="SEC-INDEPENDENT PROTEIN TRANSLOCASE PROTEIN TATC, CHLOROPLASTIC-RELATED"/>
    <property type="match status" value="1"/>
</dbReference>
<comment type="function">
    <text evidence="7">Part of the twin-arginine translocation (Tat) system that transports large folded proteins containing a characteristic twin-arginine motif in their signal peptide across membranes. Together with TatB, TatC is part of a receptor directly interacting with Tat signal peptides.</text>
</comment>
<evidence type="ECO:0000256" key="2">
    <source>
        <dbReference type="ARBA" id="ARBA00022692"/>
    </source>
</evidence>
<evidence type="ECO:0000313" key="9">
    <source>
        <dbReference type="Proteomes" id="UP000092596"/>
    </source>
</evidence>
<name>A0A1B0ZI90_9MICO</name>
<keyword evidence="7" id="KW-0813">Transport</keyword>
<dbReference type="AlphaFoldDB" id="A0A1B0ZI90"/>
<comment type="subunit">
    <text evidence="7">The Tat system comprises two distinct complexes: a TatABC complex, containing multiple copies of TatA, TatB and TatC subunits, and a separate TatA complex, containing only TatA subunits. Substrates initially bind to the TatABC complex, which probably triggers association of the separate TatA complex to form the active translocon.</text>
</comment>
<gene>
    <name evidence="7" type="primary">tatC</name>
    <name evidence="8" type="ORF">DAD186_10930</name>
</gene>
<feature type="transmembrane region" description="Helical" evidence="7">
    <location>
        <begin position="28"/>
        <end position="49"/>
    </location>
</feature>
<dbReference type="HAMAP" id="MF_00902">
    <property type="entry name" value="TatC"/>
    <property type="match status" value="1"/>
</dbReference>
<dbReference type="EMBL" id="CP012117">
    <property type="protein sequence ID" value="ANP27643.1"/>
    <property type="molecule type" value="Genomic_DNA"/>
</dbReference>
<protein>
    <recommendedName>
        <fullName evidence="7">Sec-independent protein translocase protein TatC</fullName>
    </recommendedName>
</protein>
<evidence type="ECO:0000256" key="1">
    <source>
        <dbReference type="ARBA" id="ARBA00004141"/>
    </source>
</evidence>
<reference evidence="8 9" key="1">
    <citation type="submission" date="2015-06" db="EMBL/GenBank/DDBJ databases">
        <title>Investigation of pathophysiology for high-risk pregnancy and development of treatment modality based on it.</title>
        <authorList>
            <person name="Kim B.-C."/>
            <person name="Lim S."/>
        </authorList>
    </citation>
    <scope>NUCLEOTIDE SEQUENCE [LARGE SCALE GENOMIC DNA]</scope>
    <source>
        <strain evidence="8 9">AD1-86</strain>
    </source>
</reference>
<dbReference type="GO" id="GO:0033281">
    <property type="term" value="C:TAT protein transport complex"/>
    <property type="evidence" value="ECO:0007669"/>
    <property type="project" value="UniProtKB-UniRule"/>
</dbReference>
<dbReference type="PATRIC" id="fig|1630135.4.peg.1095"/>
<dbReference type="STRING" id="1630135.DAD186_10930"/>
<dbReference type="PRINTS" id="PR01840">
    <property type="entry name" value="TATCFAMILY"/>
</dbReference>
<dbReference type="Pfam" id="PF00902">
    <property type="entry name" value="TatC"/>
    <property type="match status" value="1"/>
</dbReference>
<keyword evidence="3 7" id="KW-0653">Protein transport</keyword>
<dbReference type="GO" id="GO:0009977">
    <property type="term" value="F:proton motive force dependent protein transmembrane transporter activity"/>
    <property type="evidence" value="ECO:0007669"/>
    <property type="project" value="TreeGrafter"/>
</dbReference>
<keyword evidence="6 7" id="KW-0472">Membrane</keyword>
<keyword evidence="2 7" id="KW-0812">Transmembrane</keyword>
<feature type="transmembrane region" description="Helical" evidence="7">
    <location>
        <begin position="224"/>
        <end position="247"/>
    </location>
</feature>
<evidence type="ECO:0000256" key="6">
    <source>
        <dbReference type="ARBA" id="ARBA00023136"/>
    </source>
</evidence>
<feature type="transmembrane region" description="Helical" evidence="7">
    <location>
        <begin position="167"/>
        <end position="190"/>
    </location>
</feature>
<keyword evidence="5 7" id="KW-0811">Translocation</keyword>
<feature type="transmembrane region" description="Helical" evidence="7">
    <location>
        <begin position="84"/>
        <end position="105"/>
    </location>
</feature>
<keyword evidence="7" id="KW-1003">Cell membrane</keyword>
<evidence type="ECO:0000256" key="3">
    <source>
        <dbReference type="ARBA" id="ARBA00022927"/>
    </source>
</evidence>
<dbReference type="NCBIfam" id="TIGR00945">
    <property type="entry name" value="tatC"/>
    <property type="match status" value="1"/>
</dbReference>
<comment type="similarity">
    <text evidence="7">Belongs to the TatC family.</text>
</comment>
<comment type="subcellular location">
    <subcellularLocation>
        <location evidence="7">Cell membrane</location>
        <topology evidence="7">Multi-pass membrane protein</topology>
    </subcellularLocation>
    <subcellularLocation>
        <location evidence="1">Membrane</location>
        <topology evidence="1">Multi-pass membrane protein</topology>
    </subcellularLocation>
</comment>
<accession>A0A1B0ZI90</accession>
<dbReference type="PANTHER" id="PTHR30371">
    <property type="entry name" value="SEC-INDEPENDENT PROTEIN TRANSLOCASE PROTEIN TATC"/>
    <property type="match status" value="1"/>
</dbReference>
<dbReference type="Proteomes" id="UP000092596">
    <property type="component" value="Chromosome"/>
</dbReference>
<evidence type="ECO:0000256" key="4">
    <source>
        <dbReference type="ARBA" id="ARBA00022989"/>
    </source>
</evidence>
<dbReference type="GO" id="GO:0065002">
    <property type="term" value="P:intracellular protein transmembrane transport"/>
    <property type="evidence" value="ECO:0007669"/>
    <property type="project" value="TreeGrafter"/>
</dbReference>
<dbReference type="InterPro" id="IPR002033">
    <property type="entry name" value="TatC"/>
</dbReference>
<dbReference type="RefSeq" id="WP_065247811.1">
    <property type="nucleotide sequence ID" value="NZ_CP012117.1"/>
</dbReference>
<evidence type="ECO:0000313" key="8">
    <source>
        <dbReference type="EMBL" id="ANP27643.1"/>
    </source>
</evidence>
<dbReference type="GO" id="GO:0043953">
    <property type="term" value="P:protein transport by the Tat complex"/>
    <property type="evidence" value="ECO:0007669"/>
    <property type="project" value="UniProtKB-UniRule"/>
</dbReference>
<dbReference type="KEGG" id="dva:DAD186_10930"/>
<sequence>MAKKKKRPRDPEGRMSLGEHLAELRDRIFIVAVFVVLFSIAGWFLYYPLYEALAVPFRELKGLGYNVAINIGGVAGTFETHLRLAAYIGVALSIPVIVYQAWAFISLGLKKNEKRWALSFLFSSGPLFLAGAIFGYFAITRAIPILMTFGPNKEVLQLVEFRDYIELVVKTCMVFGIAFIYPVFLVALNIVGILPWRTILKGWRWAILLSFIFTAAMVPTPEPITLLLVTSPFLVLFFGAVLVAYILETRREKRLKKQTAFTESGEYIPSEIALPKSLDDAYADSHKDSGGSNDS</sequence>
<feature type="transmembrane region" description="Helical" evidence="7">
    <location>
        <begin position="117"/>
        <end position="139"/>
    </location>
</feature>
<organism evidence="8 9">
    <name type="scientific">Dermabacter vaginalis</name>
    <dbReference type="NCBI Taxonomy" id="1630135"/>
    <lineage>
        <taxon>Bacteria</taxon>
        <taxon>Bacillati</taxon>
        <taxon>Actinomycetota</taxon>
        <taxon>Actinomycetes</taxon>
        <taxon>Micrococcales</taxon>
        <taxon>Dermabacteraceae</taxon>
        <taxon>Dermabacter</taxon>
    </lineage>
</organism>
<evidence type="ECO:0000256" key="5">
    <source>
        <dbReference type="ARBA" id="ARBA00023010"/>
    </source>
</evidence>
<feature type="transmembrane region" description="Helical" evidence="7">
    <location>
        <begin position="202"/>
        <end position="218"/>
    </location>
</feature>